<dbReference type="SUPFAM" id="SSF47336">
    <property type="entry name" value="ACP-like"/>
    <property type="match status" value="1"/>
</dbReference>
<evidence type="ECO:0000313" key="2">
    <source>
        <dbReference type="Proteomes" id="UP000095347"/>
    </source>
</evidence>
<sequence>MKDHLKTEIHEFITNYIHNYAAGENLVLDGSTNFVADRLLDSFAILNLIMTLESQYAVKFQAKELADPKLQTIEALAQIIFEKSTV</sequence>
<keyword evidence="2" id="KW-1185">Reference proteome</keyword>
<dbReference type="InterPro" id="IPR036736">
    <property type="entry name" value="ACP-like_sf"/>
</dbReference>
<dbReference type="OrthoDB" id="6305838at2"/>
<proteinExistence type="predicted"/>
<name>A0A1E5QBY4_9PROT</name>
<gene>
    <name evidence="1" type="ORF">BEN30_02580</name>
</gene>
<evidence type="ECO:0000313" key="1">
    <source>
        <dbReference type="EMBL" id="OEJ69579.1"/>
    </source>
</evidence>
<dbReference type="Proteomes" id="UP000095347">
    <property type="component" value="Unassembled WGS sequence"/>
</dbReference>
<dbReference type="AlphaFoldDB" id="A0A1E5QBY4"/>
<comment type="caution">
    <text evidence="1">The sequence shown here is derived from an EMBL/GenBank/DDBJ whole genome shotgun (WGS) entry which is preliminary data.</text>
</comment>
<organism evidence="1 2">
    <name type="scientific">Magnetovibrio blakemorei</name>
    <dbReference type="NCBI Taxonomy" id="28181"/>
    <lineage>
        <taxon>Bacteria</taxon>
        <taxon>Pseudomonadati</taxon>
        <taxon>Pseudomonadota</taxon>
        <taxon>Alphaproteobacteria</taxon>
        <taxon>Rhodospirillales</taxon>
        <taxon>Magnetovibrionaceae</taxon>
        <taxon>Magnetovibrio</taxon>
    </lineage>
</organism>
<accession>A0A1E5QBY4</accession>
<protein>
    <recommendedName>
        <fullName evidence="3">Carrier domain-containing protein</fullName>
    </recommendedName>
</protein>
<dbReference type="Gene3D" id="1.10.1200.10">
    <property type="entry name" value="ACP-like"/>
    <property type="match status" value="1"/>
</dbReference>
<reference evidence="2" key="1">
    <citation type="submission" date="2016-07" db="EMBL/GenBank/DDBJ databases">
        <authorList>
            <person name="Florea S."/>
            <person name="Webb J.S."/>
            <person name="Jaromczyk J."/>
            <person name="Schardl C.L."/>
        </authorList>
    </citation>
    <scope>NUCLEOTIDE SEQUENCE [LARGE SCALE GENOMIC DNA]</scope>
    <source>
        <strain evidence="2">MV-1</strain>
    </source>
</reference>
<dbReference type="RefSeq" id="WP_069956463.1">
    <property type="nucleotide sequence ID" value="NZ_MCGG01000003.1"/>
</dbReference>
<dbReference type="STRING" id="28181.BEN30_02580"/>
<evidence type="ECO:0008006" key="3">
    <source>
        <dbReference type="Google" id="ProtNLM"/>
    </source>
</evidence>
<dbReference type="EMBL" id="MCGG01000003">
    <property type="protein sequence ID" value="OEJ69579.1"/>
    <property type="molecule type" value="Genomic_DNA"/>
</dbReference>